<dbReference type="Pfam" id="PF12890">
    <property type="entry name" value="DHOase"/>
    <property type="match status" value="1"/>
</dbReference>
<evidence type="ECO:0000256" key="5">
    <source>
        <dbReference type="ARBA" id="ARBA00022975"/>
    </source>
</evidence>
<dbReference type="GO" id="GO:0006145">
    <property type="term" value="P:purine nucleobase catabolic process"/>
    <property type="evidence" value="ECO:0007669"/>
    <property type="project" value="TreeGrafter"/>
</dbReference>
<dbReference type="InterPro" id="IPR024403">
    <property type="entry name" value="DHOase_cat"/>
</dbReference>
<feature type="binding site" evidence="6">
    <location>
        <position position="153"/>
    </location>
    <ligand>
        <name>Zn(2+)</name>
        <dbReference type="ChEBI" id="CHEBI:29105"/>
        <label>2</label>
    </ligand>
</feature>
<dbReference type="EC" id="3.5.2.3" evidence="6"/>
<comment type="catalytic activity">
    <reaction evidence="6">
        <text>(S)-dihydroorotate + H2O = N-carbamoyl-L-aspartate + H(+)</text>
        <dbReference type="Rhea" id="RHEA:24296"/>
        <dbReference type="ChEBI" id="CHEBI:15377"/>
        <dbReference type="ChEBI" id="CHEBI:15378"/>
        <dbReference type="ChEBI" id="CHEBI:30864"/>
        <dbReference type="ChEBI" id="CHEBI:32814"/>
        <dbReference type="EC" id="3.5.2.3"/>
    </reaction>
</comment>
<evidence type="ECO:0000259" key="7">
    <source>
        <dbReference type="Pfam" id="PF12890"/>
    </source>
</evidence>
<feature type="binding site" evidence="6">
    <location>
        <position position="153"/>
    </location>
    <ligand>
        <name>Zn(2+)</name>
        <dbReference type="ChEBI" id="CHEBI:29105"/>
        <label>1</label>
    </ligand>
</feature>
<evidence type="ECO:0000256" key="1">
    <source>
        <dbReference type="ARBA" id="ARBA00002368"/>
    </source>
</evidence>
<dbReference type="Proteomes" id="UP000269883">
    <property type="component" value="Chromosome"/>
</dbReference>
<reference evidence="8 9" key="1">
    <citation type="journal article" date="2018" name="Sci. Adv.">
        <title>Multi-heme cytochromes provide a pathway for survival in energy-limited environments.</title>
        <authorList>
            <person name="Deng X."/>
            <person name="Dohmae N."/>
            <person name="Nealson K.H."/>
            <person name="Hashimoto K."/>
            <person name="Okamoto A."/>
        </authorList>
    </citation>
    <scope>NUCLEOTIDE SEQUENCE [LARGE SCALE GENOMIC DNA]</scope>
    <source>
        <strain evidence="8 9">IS5</strain>
    </source>
</reference>
<gene>
    <name evidence="6" type="primary">pyrC</name>
    <name evidence="8" type="ORF">DFE_2775</name>
</gene>
<feature type="binding site" evidence="6">
    <location>
        <position position="93"/>
    </location>
    <ligand>
        <name>substrate</name>
    </ligand>
</feature>
<dbReference type="GO" id="GO:0044205">
    <property type="term" value="P:'de novo' UMP biosynthetic process"/>
    <property type="evidence" value="ECO:0007669"/>
    <property type="project" value="UniProtKB-UniRule"/>
</dbReference>
<dbReference type="InterPro" id="IPR011059">
    <property type="entry name" value="Metal-dep_hydrolase_composite"/>
</dbReference>
<evidence type="ECO:0000313" key="8">
    <source>
        <dbReference type="EMBL" id="BBD09501.1"/>
    </source>
</evidence>
<dbReference type="PANTHER" id="PTHR43668">
    <property type="entry name" value="ALLANTOINASE"/>
    <property type="match status" value="1"/>
</dbReference>
<dbReference type="PANTHER" id="PTHR43668:SF2">
    <property type="entry name" value="ALLANTOINASE"/>
    <property type="match status" value="1"/>
</dbReference>
<dbReference type="InterPro" id="IPR002195">
    <property type="entry name" value="Dihydroorotase_CS"/>
</dbReference>
<feature type="binding site" evidence="6">
    <location>
        <position position="233"/>
    </location>
    <ligand>
        <name>Zn(2+)</name>
        <dbReference type="ChEBI" id="CHEBI:29105"/>
        <label>2</label>
    </ligand>
</feature>
<comment type="similarity">
    <text evidence="2 6">Belongs to the metallo-dependent hydrolases superfamily. DHOase family. Class I DHOase subfamily.</text>
</comment>
<evidence type="ECO:0000256" key="4">
    <source>
        <dbReference type="ARBA" id="ARBA00022801"/>
    </source>
</evidence>
<feature type="binding site" evidence="6">
    <location>
        <position position="310"/>
    </location>
    <ligand>
        <name>substrate</name>
    </ligand>
</feature>
<evidence type="ECO:0000256" key="3">
    <source>
        <dbReference type="ARBA" id="ARBA00022723"/>
    </source>
</evidence>
<dbReference type="GO" id="GO:0004151">
    <property type="term" value="F:dihydroorotase activity"/>
    <property type="evidence" value="ECO:0007669"/>
    <property type="project" value="UniProtKB-UniRule"/>
</dbReference>
<dbReference type="SUPFAM" id="SSF51338">
    <property type="entry name" value="Composite domain of metallo-dependent hydrolases"/>
    <property type="match status" value="1"/>
</dbReference>
<dbReference type="InterPro" id="IPR004722">
    <property type="entry name" value="DHOase"/>
</dbReference>
<evidence type="ECO:0000256" key="6">
    <source>
        <dbReference type="HAMAP-Rule" id="MF_00220"/>
    </source>
</evidence>
<feature type="binding site" evidence="6">
    <location>
        <position position="61"/>
    </location>
    <ligand>
        <name>Zn(2+)</name>
        <dbReference type="ChEBI" id="CHEBI:29105"/>
        <label>1</label>
    </ligand>
</feature>
<proteinExistence type="inferred from homology"/>
<dbReference type="GO" id="GO:0005737">
    <property type="term" value="C:cytoplasm"/>
    <property type="evidence" value="ECO:0007669"/>
    <property type="project" value="TreeGrafter"/>
</dbReference>
<keyword evidence="5 6" id="KW-0665">Pyrimidine biosynthesis</keyword>
<feature type="active site" evidence="6">
    <location>
        <position position="306"/>
    </location>
</feature>
<keyword evidence="3 6" id="KW-0479">Metal-binding</keyword>
<dbReference type="UniPathway" id="UPA00070">
    <property type="reaction ID" value="UER00117"/>
</dbReference>
<dbReference type="RefSeq" id="WP_232034790.1">
    <property type="nucleotide sequence ID" value="NZ_AP017378.1"/>
</dbReference>
<dbReference type="PROSITE" id="PS00482">
    <property type="entry name" value="DIHYDROOROTASE_1"/>
    <property type="match status" value="1"/>
</dbReference>
<sequence>MSNPDFVIRGAKWQGEAMDLLVADGKIMEMRPTGGSIAEGVEKIPANGALLLPALTDAHVHLREPGFEWKEDIASGLLAAAHGGFANIMCMANTDPVNDEVSVTEMMLDKARLAWPDGPRLFPVAGLTKGLKGQQLTNLAEMHRAGCKAASNDGLPVHNTELFRNAVEYAANWGMVVIDHCEDPDMAPGAGVNEGELSSRLGLKGAPTAGEAIQVARDILLAQYLDTPIHVAHVSCRQAVEMLADAKRRGVPITAETCPHYLLLTEDAVEGYDTAAKVNPPLRTMDDVLAIRQALNEGVIDILVTDHAPHADHEKEVPFAEAPCGISGLDTALPLTMRMVDEGILDMETAIRAWCLRPAEIFGLPSCGFAAGDSADFVLYDPSASWEVRPELMRSKGKNTPFMGQTMPGRVNALFVGGRRIV</sequence>
<dbReference type="Gene3D" id="2.30.40.10">
    <property type="entry name" value="Urease, subunit C, domain 1"/>
    <property type="match status" value="1"/>
</dbReference>
<evidence type="ECO:0000256" key="2">
    <source>
        <dbReference type="ARBA" id="ARBA00010286"/>
    </source>
</evidence>
<dbReference type="InterPro" id="IPR032466">
    <property type="entry name" value="Metal_Hydrolase"/>
</dbReference>
<comment type="cofactor">
    <cofactor evidence="6">
        <name>Zn(2+)</name>
        <dbReference type="ChEBI" id="CHEBI:29105"/>
    </cofactor>
    <text evidence="6">Binds 2 Zn(2+) ions per subunit.</text>
</comment>
<keyword evidence="4 6" id="KW-0378">Hydrolase</keyword>
<dbReference type="GO" id="GO:0004038">
    <property type="term" value="F:allantoinase activity"/>
    <property type="evidence" value="ECO:0007669"/>
    <property type="project" value="TreeGrafter"/>
</dbReference>
<comment type="pathway">
    <text evidence="6">Pyrimidine metabolism; UMP biosynthesis via de novo pathway; (S)-dihydroorotate from bicarbonate: step 3/3.</text>
</comment>
<dbReference type="Gene3D" id="3.20.20.140">
    <property type="entry name" value="Metal-dependent hydrolases"/>
    <property type="match status" value="1"/>
</dbReference>
<dbReference type="GO" id="GO:0008270">
    <property type="term" value="F:zinc ion binding"/>
    <property type="evidence" value="ECO:0007669"/>
    <property type="project" value="UniProtKB-UniRule"/>
</dbReference>
<feature type="binding site" evidence="6">
    <location>
        <position position="59"/>
    </location>
    <ligand>
        <name>Zn(2+)</name>
        <dbReference type="ChEBI" id="CHEBI:29105"/>
        <label>1</label>
    </ligand>
</feature>
<dbReference type="HAMAP" id="MF_00220_B">
    <property type="entry name" value="PyrC_classI_B"/>
    <property type="match status" value="1"/>
</dbReference>
<protein>
    <recommendedName>
        <fullName evidence="6">Dihydroorotase</fullName>
        <shortName evidence="6">DHOase</shortName>
        <ecNumber evidence="6">3.5.2.3</ecNumber>
    </recommendedName>
</protein>
<dbReference type="EMBL" id="AP017378">
    <property type="protein sequence ID" value="BBD09501.1"/>
    <property type="molecule type" value="Genomic_DNA"/>
</dbReference>
<feature type="binding site" evidence="6">
    <location>
        <position position="279"/>
    </location>
    <ligand>
        <name>substrate</name>
    </ligand>
</feature>
<comment type="function">
    <text evidence="1 6">Catalyzes the reversible cyclization of carbamoyl aspartate to dihydroorotate.</text>
</comment>
<name>A0A2Z6B1Z6_9BACT</name>
<feature type="domain" description="Dihydroorotase catalytic" evidence="7">
    <location>
        <begin position="48"/>
        <end position="237"/>
    </location>
</feature>
<dbReference type="NCBIfam" id="TIGR00857">
    <property type="entry name" value="pyrC_multi"/>
    <property type="match status" value="1"/>
</dbReference>
<evidence type="ECO:0000313" key="9">
    <source>
        <dbReference type="Proteomes" id="UP000269883"/>
    </source>
</evidence>
<dbReference type="SUPFAM" id="SSF51556">
    <property type="entry name" value="Metallo-dependent hydrolases"/>
    <property type="match status" value="1"/>
</dbReference>
<accession>A0A2Z6B1Z6</accession>
<feature type="binding site" evidence="6">
    <location>
        <position position="306"/>
    </location>
    <ligand>
        <name>Zn(2+)</name>
        <dbReference type="ChEBI" id="CHEBI:29105"/>
        <label>1</label>
    </ligand>
</feature>
<dbReference type="KEGG" id="dfl:DFE_2775"/>
<feature type="binding site" evidence="6">
    <location>
        <position position="180"/>
    </location>
    <ligand>
        <name>Zn(2+)</name>
        <dbReference type="ChEBI" id="CHEBI:29105"/>
        <label>2</label>
    </ligand>
</feature>
<dbReference type="CDD" id="cd01317">
    <property type="entry name" value="DHOase_IIa"/>
    <property type="match status" value="1"/>
</dbReference>
<dbReference type="InterPro" id="IPR050138">
    <property type="entry name" value="DHOase/Allantoinase_Hydrolase"/>
</dbReference>
<organism evidence="8 9">
    <name type="scientific">Desulfovibrio ferrophilus</name>
    <dbReference type="NCBI Taxonomy" id="241368"/>
    <lineage>
        <taxon>Bacteria</taxon>
        <taxon>Pseudomonadati</taxon>
        <taxon>Thermodesulfobacteriota</taxon>
        <taxon>Desulfovibrionia</taxon>
        <taxon>Desulfovibrionales</taxon>
        <taxon>Desulfovibrionaceae</taxon>
        <taxon>Desulfovibrio</taxon>
    </lineage>
</organism>
<comment type="caution">
    <text evidence="6">Lacks conserved residue(s) required for the propagation of feature annotation.</text>
</comment>
<feature type="binding site" evidence="6">
    <location>
        <begin position="61"/>
        <end position="63"/>
    </location>
    <ligand>
        <name>substrate</name>
    </ligand>
</feature>
<keyword evidence="9" id="KW-1185">Reference proteome</keyword>
<keyword evidence="6" id="KW-0862">Zinc</keyword>
<dbReference type="PROSITE" id="PS00483">
    <property type="entry name" value="DIHYDROOROTASE_2"/>
    <property type="match status" value="1"/>
</dbReference>
<dbReference type="AlphaFoldDB" id="A0A2Z6B1Z6"/>